<evidence type="ECO:0000313" key="4">
    <source>
        <dbReference type="Proteomes" id="UP000552709"/>
    </source>
</evidence>
<dbReference type="AlphaFoldDB" id="A0A7W8NH14"/>
<feature type="region of interest" description="Disordered" evidence="1">
    <location>
        <begin position="21"/>
        <end position="59"/>
    </location>
</feature>
<reference evidence="3 4" key="1">
    <citation type="submission" date="2020-08" db="EMBL/GenBank/DDBJ databases">
        <title>Genomic Encyclopedia of Type Strains, Phase IV (KMG-IV): sequencing the most valuable type-strain genomes for metagenomic binning, comparative biology and taxonomic classification.</title>
        <authorList>
            <person name="Goeker M."/>
        </authorList>
    </citation>
    <scope>NUCLEOTIDE SEQUENCE [LARGE SCALE GENOMIC DNA]</scope>
    <source>
        <strain evidence="3 4">DSM 27939</strain>
    </source>
</reference>
<organism evidence="3 4">
    <name type="scientific">Deinococcus humi</name>
    <dbReference type="NCBI Taxonomy" id="662880"/>
    <lineage>
        <taxon>Bacteria</taxon>
        <taxon>Thermotogati</taxon>
        <taxon>Deinococcota</taxon>
        <taxon>Deinococci</taxon>
        <taxon>Deinococcales</taxon>
        <taxon>Deinococcaceae</taxon>
        <taxon>Deinococcus</taxon>
    </lineage>
</organism>
<evidence type="ECO:0000256" key="2">
    <source>
        <dbReference type="SAM" id="SignalP"/>
    </source>
</evidence>
<comment type="caution">
    <text evidence="3">The sequence shown here is derived from an EMBL/GenBank/DDBJ whole genome shotgun (WGS) entry which is preliminary data.</text>
</comment>
<name>A0A7W8NH14_9DEIO</name>
<feature type="compositionally biased region" description="Polar residues" evidence="1">
    <location>
        <begin position="22"/>
        <end position="37"/>
    </location>
</feature>
<feature type="signal peptide" evidence="2">
    <location>
        <begin position="1"/>
        <end position="23"/>
    </location>
</feature>
<sequence length="374" mass="38549">MTKSSSWTALALTLSLGHGQALSPQVTSTPATAQRAVTPSKPPAPSNVTRNSAAPAVPGNAPVVKTGLQTIFTTNQLTGNSAVKMIASTNYQIVLVFPSRVQSIGINTSKQDAVLASIDRYDGRVVYIDALQAGGTATINFRLLTAAEQKAEKSASGEIAANPNSSPVILKVLMDLTDKGSGVLSYTIKNPAPRPAPATAAKPPVQAVKPPTPVVKPAVPTAKPPAPTVKPPALVVKPPPVPARPVSAPAPARPTSFAGTNGALTLTVDLEGNARTPNSQALRYTVGLNGAAAGKTYTLDTAQTSLRVKNVPVSDLSILKGYFPVGAAAPFKGTVEVPQRVLEQAGPKVLMFVVIEADATTRATARKYVGVILK</sequence>
<gene>
    <name evidence="3" type="ORF">HNQ08_003460</name>
</gene>
<dbReference type="RefSeq" id="WP_184134686.1">
    <property type="nucleotide sequence ID" value="NZ_JACHFL010000010.1"/>
</dbReference>
<keyword evidence="2" id="KW-0732">Signal</keyword>
<evidence type="ECO:0000313" key="3">
    <source>
        <dbReference type="EMBL" id="MBB5364348.1"/>
    </source>
</evidence>
<keyword evidence="4" id="KW-1185">Reference proteome</keyword>
<protein>
    <submittedName>
        <fullName evidence="3">Uncharacterized protein</fullName>
    </submittedName>
</protein>
<feature type="chain" id="PRO_5031088090" evidence="2">
    <location>
        <begin position="24"/>
        <end position="374"/>
    </location>
</feature>
<dbReference type="EMBL" id="JACHFL010000010">
    <property type="protein sequence ID" value="MBB5364348.1"/>
    <property type="molecule type" value="Genomic_DNA"/>
</dbReference>
<evidence type="ECO:0000256" key="1">
    <source>
        <dbReference type="SAM" id="MobiDB-lite"/>
    </source>
</evidence>
<dbReference type="Proteomes" id="UP000552709">
    <property type="component" value="Unassembled WGS sequence"/>
</dbReference>
<proteinExistence type="predicted"/>
<accession>A0A7W8NH14</accession>